<comment type="caution">
    <text evidence="1">The sequence shown here is derived from an EMBL/GenBank/DDBJ whole genome shotgun (WGS) entry which is preliminary data.</text>
</comment>
<dbReference type="PANTHER" id="PTHR36766">
    <property type="entry name" value="PLANT BROAD-SPECTRUM MILDEW RESISTANCE PROTEIN RPW8"/>
    <property type="match status" value="1"/>
</dbReference>
<organism evidence="1 2">
    <name type="scientific">Rhynchospora pubera</name>
    <dbReference type="NCBI Taxonomy" id="906938"/>
    <lineage>
        <taxon>Eukaryota</taxon>
        <taxon>Viridiplantae</taxon>
        <taxon>Streptophyta</taxon>
        <taxon>Embryophyta</taxon>
        <taxon>Tracheophyta</taxon>
        <taxon>Spermatophyta</taxon>
        <taxon>Magnoliopsida</taxon>
        <taxon>Liliopsida</taxon>
        <taxon>Poales</taxon>
        <taxon>Cyperaceae</taxon>
        <taxon>Cyperoideae</taxon>
        <taxon>Rhynchosporeae</taxon>
        <taxon>Rhynchospora</taxon>
    </lineage>
</organism>
<dbReference type="Proteomes" id="UP001140206">
    <property type="component" value="Chromosome 4"/>
</dbReference>
<keyword evidence="2" id="KW-1185">Reference proteome</keyword>
<sequence>MLEFLHLNDVKRLCFVGGLKSLINLRKLEIVGFDEILQSFEVQQEIERTSQQNRLLTSLHLDHSNTSTQRLPIPGRCGCLHFLLIKNSPVTLYTEGEENWFYQLTSLETLEFSNCRHLTRRPSTLALLTKLKKLSVKNCPLMFSLPEFSLPPYLTELYITGCSDELAQRCLPDEGDDWWKISHIPHIEIRSF</sequence>
<reference evidence="1" key="1">
    <citation type="submission" date="2022-08" db="EMBL/GenBank/DDBJ databases">
        <authorList>
            <person name="Marques A."/>
        </authorList>
    </citation>
    <scope>NUCLEOTIDE SEQUENCE</scope>
    <source>
        <strain evidence="1">RhyPub2mFocal</strain>
        <tissue evidence="1">Leaves</tissue>
    </source>
</reference>
<gene>
    <name evidence="1" type="ORF">LUZ62_070825</name>
</gene>
<evidence type="ECO:0000313" key="1">
    <source>
        <dbReference type="EMBL" id="KAJ4760450.1"/>
    </source>
</evidence>
<dbReference type="InterPro" id="IPR032675">
    <property type="entry name" value="LRR_dom_sf"/>
</dbReference>
<dbReference type="EMBL" id="JAMFTS010000004">
    <property type="protein sequence ID" value="KAJ4760450.1"/>
    <property type="molecule type" value="Genomic_DNA"/>
</dbReference>
<dbReference type="SUPFAM" id="SSF52058">
    <property type="entry name" value="L domain-like"/>
    <property type="match status" value="1"/>
</dbReference>
<accession>A0AAV8CY15</accession>
<protein>
    <submittedName>
        <fullName evidence="1">Uncharacterized protein</fullName>
    </submittedName>
</protein>
<dbReference type="PANTHER" id="PTHR36766:SF40">
    <property type="entry name" value="DISEASE RESISTANCE PROTEIN RGA3"/>
    <property type="match status" value="1"/>
</dbReference>
<name>A0AAV8CY15_9POAL</name>
<dbReference type="Gene3D" id="3.80.10.10">
    <property type="entry name" value="Ribonuclease Inhibitor"/>
    <property type="match status" value="1"/>
</dbReference>
<dbReference type="AlphaFoldDB" id="A0AAV8CY15"/>
<evidence type="ECO:0000313" key="2">
    <source>
        <dbReference type="Proteomes" id="UP001140206"/>
    </source>
</evidence>
<proteinExistence type="predicted"/>